<dbReference type="GO" id="GO:0004364">
    <property type="term" value="F:glutathione transferase activity"/>
    <property type="evidence" value="ECO:0007669"/>
    <property type="project" value="TreeGrafter"/>
</dbReference>
<keyword evidence="4 5" id="KW-0472">Membrane</keyword>
<evidence type="ECO:0000313" key="6">
    <source>
        <dbReference type="EMBL" id="TFU06635.1"/>
    </source>
</evidence>
<organism evidence="6 7">
    <name type="scientific">Glacieibacterium arshaanense</name>
    <dbReference type="NCBI Taxonomy" id="2511025"/>
    <lineage>
        <taxon>Bacteria</taxon>
        <taxon>Pseudomonadati</taxon>
        <taxon>Pseudomonadota</taxon>
        <taxon>Alphaproteobacteria</taxon>
        <taxon>Sphingomonadales</taxon>
        <taxon>Sphingosinicellaceae</taxon>
        <taxon>Glacieibacterium</taxon>
    </lineage>
</organism>
<dbReference type="Proteomes" id="UP000297737">
    <property type="component" value="Unassembled WGS sequence"/>
</dbReference>
<dbReference type="PANTHER" id="PTHR10250">
    <property type="entry name" value="MICROSOMAL GLUTATHIONE S-TRANSFERASE"/>
    <property type="match status" value="1"/>
</dbReference>
<dbReference type="EMBL" id="SIHO01000001">
    <property type="protein sequence ID" value="TFU06635.1"/>
    <property type="molecule type" value="Genomic_DNA"/>
</dbReference>
<evidence type="ECO:0000256" key="3">
    <source>
        <dbReference type="ARBA" id="ARBA00022989"/>
    </source>
</evidence>
<dbReference type="SUPFAM" id="SSF161084">
    <property type="entry name" value="MAPEG domain-like"/>
    <property type="match status" value="1"/>
</dbReference>
<dbReference type="GO" id="GO:0006691">
    <property type="term" value="P:leukotriene metabolic process"/>
    <property type="evidence" value="ECO:0007669"/>
    <property type="project" value="UniProtKB-ARBA"/>
</dbReference>
<dbReference type="InterPro" id="IPR023352">
    <property type="entry name" value="MAPEG-like_dom_sf"/>
</dbReference>
<proteinExistence type="predicted"/>
<dbReference type="Pfam" id="PF01124">
    <property type="entry name" value="MAPEG"/>
    <property type="match status" value="1"/>
</dbReference>
<name>A0A4Y9ESM8_9SPHN</name>
<dbReference type="GO" id="GO:0016020">
    <property type="term" value="C:membrane"/>
    <property type="evidence" value="ECO:0007669"/>
    <property type="project" value="UniProtKB-SubCell"/>
</dbReference>
<evidence type="ECO:0000256" key="1">
    <source>
        <dbReference type="ARBA" id="ARBA00004141"/>
    </source>
</evidence>
<evidence type="ECO:0000256" key="5">
    <source>
        <dbReference type="SAM" id="Phobius"/>
    </source>
</evidence>
<evidence type="ECO:0000256" key="2">
    <source>
        <dbReference type="ARBA" id="ARBA00022692"/>
    </source>
</evidence>
<dbReference type="GO" id="GO:0004602">
    <property type="term" value="F:glutathione peroxidase activity"/>
    <property type="evidence" value="ECO:0007669"/>
    <property type="project" value="TreeGrafter"/>
</dbReference>
<comment type="caution">
    <text evidence="6">The sequence shown here is derived from an EMBL/GenBank/DDBJ whole genome shotgun (WGS) entry which is preliminary data.</text>
</comment>
<feature type="transmembrane region" description="Helical" evidence="5">
    <location>
        <begin position="104"/>
        <end position="125"/>
    </location>
</feature>
<comment type="subcellular location">
    <subcellularLocation>
        <location evidence="1">Membrane</location>
        <topology evidence="1">Multi-pass membrane protein</topology>
    </subcellularLocation>
</comment>
<sequence>MLNPLTTLATVFAILVYFALGMVAGRARSTYGVTAPAMTGHIEFEKRSRVQINTLEQIVIFLPLLWLSLGALGDLWAALVGLVWSAGRIIYARAYYADPAKRSLGFTLTMLPTIVLLVATIWGAVRGLMI</sequence>
<feature type="transmembrane region" description="Helical" evidence="5">
    <location>
        <begin position="58"/>
        <end position="84"/>
    </location>
</feature>
<keyword evidence="7" id="KW-1185">Reference proteome</keyword>
<keyword evidence="3 5" id="KW-1133">Transmembrane helix</keyword>
<dbReference type="InterPro" id="IPR050997">
    <property type="entry name" value="MAPEG"/>
</dbReference>
<gene>
    <name evidence="6" type="ORF">EUV02_03720</name>
</gene>
<dbReference type="AlphaFoldDB" id="A0A4Y9ESM8"/>
<keyword evidence="2 5" id="KW-0812">Transmembrane</keyword>
<dbReference type="Gene3D" id="1.20.120.550">
    <property type="entry name" value="Membrane associated eicosanoid/glutathione metabolism-like domain"/>
    <property type="match status" value="1"/>
</dbReference>
<evidence type="ECO:0000313" key="7">
    <source>
        <dbReference type="Proteomes" id="UP000297737"/>
    </source>
</evidence>
<dbReference type="PANTHER" id="PTHR10250:SF15">
    <property type="entry name" value="MICROSOMAL GLUTATHIONE S-TRANSFERASE-RELATED"/>
    <property type="match status" value="1"/>
</dbReference>
<accession>A0A4Y9ESM8</accession>
<dbReference type="InterPro" id="IPR001129">
    <property type="entry name" value="Membr-assoc_MAPEG"/>
</dbReference>
<dbReference type="OrthoDB" id="464934at2"/>
<evidence type="ECO:0000256" key="4">
    <source>
        <dbReference type="ARBA" id="ARBA00023136"/>
    </source>
</evidence>
<protein>
    <submittedName>
        <fullName evidence="6">MAPEG family protein</fullName>
    </submittedName>
</protein>
<reference evidence="6 7" key="1">
    <citation type="submission" date="2019-02" db="EMBL/GenBank/DDBJ databases">
        <title>Polymorphobacter sp. isolated from the lake at the Tibet of China.</title>
        <authorList>
            <person name="Li A."/>
        </authorList>
    </citation>
    <scope>NUCLEOTIDE SEQUENCE [LARGE SCALE GENOMIC DNA]</scope>
    <source>
        <strain evidence="6 7">DJ1R-1</strain>
    </source>
</reference>